<sequence length="231" mass="25782">MAVKNYQATISEVEKAAHATYRVRFALPEGETIEFQPGQFMTIKVSDSARRSYSIASAPENNTYLETFADTVAGGPGSQFFAHAEVGGKAEFLAPLGRFVYRSTDRPAYFFATGTGLTPFLSMVRFALDTEKTTRKLHLLFGLRHEGDIFAEDILKAYAEKYSNFSYEICLSRPDAGWTGFTGRVTARIPDIAETDIDLYICGSQKMINDVESAFLAKGVPEAQIYYEQFY</sequence>
<dbReference type="Gene3D" id="2.40.30.10">
    <property type="entry name" value="Translation factors"/>
    <property type="match status" value="1"/>
</dbReference>
<dbReference type="InterPro" id="IPR008333">
    <property type="entry name" value="Cbr1-like_FAD-bd_dom"/>
</dbReference>
<protein>
    <submittedName>
        <fullName evidence="2">Anthranilate 1,2-dioxygenase electron transfer component</fullName>
    </submittedName>
</protein>
<accession>A0A136LW03</accession>
<dbReference type="PANTHER" id="PTHR47354:SF5">
    <property type="entry name" value="PROTEIN RFBI"/>
    <property type="match status" value="1"/>
</dbReference>
<dbReference type="SUPFAM" id="SSF63380">
    <property type="entry name" value="Riboflavin synthase domain-like"/>
    <property type="match status" value="1"/>
</dbReference>
<organism evidence="2 3">
    <name type="scientific">candidate division WS6 bacterium OLB20</name>
    <dbReference type="NCBI Taxonomy" id="1617426"/>
    <lineage>
        <taxon>Bacteria</taxon>
        <taxon>Candidatus Dojkabacteria</taxon>
    </lineage>
</organism>
<dbReference type="InterPro" id="IPR001709">
    <property type="entry name" value="Flavoprot_Pyr_Nucl_cyt_Rdtase"/>
</dbReference>
<gene>
    <name evidence="2" type="primary">antC</name>
    <name evidence="2" type="ORF">TR69_WS6001001432</name>
</gene>
<reference evidence="2 3" key="1">
    <citation type="submission" date="2015-02" db="EMBL/GenBank/DDBJ databases">
        <title>Improved understanding of the partial-nitritation anammox process through 23 genomes representing the majority of the microbial community.</title>
        <authorList>
            <person name="Speth D.R."/>
            <person name="In T Zandt M."/>
            <person name="Guerrero Cruz S."/>
            <person name="Jetten M.S."/>
            <person name="Dutilh B.E."/>
        </authorList>
    </citation>
    <scope>NUCLEOTIDE SEQUENCE [LARGE SCALE GENOMIC DNA]</scope>
    <source>
        <strain evidence="2">OLB20</strain>
    </source>
</reference>
<dbReference type="Pfam" id="PF00175">
    <property type="entry name" value="NAD_binding_1"/>
    <property type="match status" value="1"/>
</dbReference>
<dbReference type="InterPro" id="IPR039261">
    <property type="entry name" value="FNR_nucleotide-bd"/>
</dbReference>
<dbReference type="PRINTS" id="PR00371">
    <property type="entry name" value="FPNCR"/>
</dbReference>
<dbReference type="PRINTS" id="PR00410">
    <property type="entry name" value="PHEHYDRXLASE"/>
</dbReference>
<dbReference type="Pfam" id="PF00970">
    <property type="entry name" value="FAD_binding_6"/>
    <property type="match status" value="1"/>
</dbReference>
<feature type="domain" description="FAD-binding FR-type" evidence="1">
    <location>
        <begin position="3"/>
        <end position="102"/>
    </location>
</feature>
<keyword evidence="2" id="KW-0560">Oxidoreductase</keyword>
<dbReference type="AlphaFoldDB" id="A0A136LW03"/>
<dbReference type="STRING" id="1617426.TR69_WS6001001432"/>
<evidence type="ECO:0000313" key="2">
    <source>
        <dbReference type="EMBL" id="KXK25826.1"/>
    </source>
</evidence>
<dbReference type="InterPro" id="IPR050415">
    <property type="entry name" value="MRET"/>
</dbReference>
<dbReference type="GO" id="GO:0051213">
    <property type="term" value="F:dioxygenase activity"/>
    <property type="evidence" value="ECO:0007669"/>
    <property type="project" value="UniProtKB-KW"/>
</dbReference>
<name>A0A136LW03_9BACT</name>
<dbReference type="Gene3D" id="3.40.50.80">
    <property type="entry name" value="Nucleotide-binding domain of ferredoxin-NADP reductase (FNR) module"/>
    <property type="match status" value="1"/>
</dbReference>
<evidence type="ECO:0000259" key="1">
    <source>
        <dbReference type="PROSITE" id="PS51384"/>
    </source>
</evidence>
<dbReference type="SUPFAM" id="SSF52343">
    <property type="entry name" value="Ferredoxin reductase-like, C-terminal NADP-linked domain"/>
    <property type="match status" value="1"/>
</dbReference>
<proteinExistence type="predicted"/>
<evidence type="ECO:0000313" key="3">
    <source>
        <dbReference type="Proteomes" id="UP000070457"/>
    </source>
</evidence>
<dbReference type="InterPro" id="IPR001433">
    <property type="entry name" value="OxRdtase_FAD/NAD-bd"/>
</dbReference>
<dbReference type="InterPro" id="IPR017927">
    <property type="entry name" value="FAD-bd_FR_type"/>
</dbReference>
<keyword evidence="2" id="KW-0223">Dioxygenase</keyword>
<dbReference type="InterPro" id="IPR017938">
    <property type="entry name" value="Riboflavin_synthase-like_b-brl"/>
</dbReference>
<dbReference type="EMBL" id="JYNZ01000006">
    <property type="protein sequence ID" value="KXK25826.1"/>
    <property type="molecule type" value="Genomic_DNA"/>
</dbReference>
<comment type="caution">
    <text evidence="2">The sequence shown here is derived from an EMBL/GenBank/DDBJ whole genome shotgun (WGS) entry which is preliminary data.</text>
</comment>
<dbReference type="Proteomes" id="UP000070457">
    <property type="component" value="Unassembled WGS sequence"/>
</dbReference>
<dbReference type="PANTHER" id="PTHR47354">
    <property type="entry name" value="NADH OXIDOREDUCTASE HCR"/>
    <property type="match status" value="1"/>
</dbReference>
<dbReference type="PROSITE" id="PS51384">
    <property type="entry name" value="FAD_FR"/>
    <property type="match status" value="1"/>
</dbReference>